<organism evidence="2 3">
    <name type="scientific">Pontibacillus marinus BH030004 = DSM 16465</name>
    <dbReference type="NCBI Taxonomy" id="1385511"/>
    <lineage>
        <taxon>Bacteria</taxon>
        <taxon>Bacillati</taxon>
        <taxon>Bacillota</taxon>
        <taxon>Bacilli</taxon>
        <taxon>Bacillales</taxon>
        <taxon>Bacillaceae</taxon>
        <taxon>Pontibacillus</taxon>
    </lineage>
</organism>
<proteinExistence type="predicted"/>
<reference evidence="2 3" key="1">
    <citation type="submission" date="2013-08" db="EMBL/GenBank/DDBJ databases">
        <authorList>
            <person name="Huang J."/>
            <person name="Wang G."/>
        </authorList>
    </citation>
    <scope>NUCLEOTIDE SEQUENCE [LARGE SCALE GENOMIC DNA]</scope>
    <source>
        <strain evidence="2 3">BH030004</strain>
    </source>
</reference>
<keyword evidence="3" id="KW-1185">Reference proteome</keyword>
<dbReference type="RefSeq" id="WP_027446216.1">
    <property type="nucleotide sequence ID" value="NZ_AULJ01000031.1"/>
</dbReference>
<name>A0A0A5FZA7_9BACI</name>
<evidence type="ECO:0000256" key="1">
    <source>
        <dbReference type="SAM" id="Phobius"/>
    </source>
</evidence>
<dbReference type="STRING" id="1385511.GCA_000425225_02523"/>
<comment type="caution">
    <text evidence="2">The sequence shown here is derived from an EMBL/GenBank/DDBJ whole genome shotgun (WGS) entry which is preliminary data.</text>
</comment>
<evidence type="ECO:0000313" key="3">
    <source>
        <dbReference type="Proteomes" id="UP000030403"/>
    </source>
</evidence>
<dbReference type="AlphaFoldDB" id="A0A0A5FZA7"/>
<sequence length="82" mass="9388">MQGLKWISVLTTIIGVIFMIYGWTQSWGFGAPSSEYETVLMKRTVRTYVFSISGFILLILGISIELVRDNLKGCFYELENKN</sequence>
<gene>
    <name evidence="2" type="ORF">N783_18830</name>
</gene>
<dbReference type="OrthoDB" id="2973017at2"/>
<accession>A0A0A5FZA7</accession>
<keyword evidence="1" id="KW-0472">Membrane</keyword>
<feature type="transmembrane region" description="Helical" evidence="1">
    <location>
        <begin position="45"/>
        <end position="64"/>
    </location>
</feature>
<dbReference type="EMBL" id="AVPF01000065">
    <property type="protein sequence ID" value="KGX84155.1"/>
    <property type="molecule type" value="Genomic_DNA"/>
</dbReference>
<keyword evidence="1" id="KW-1133">Transmembrane helix</keyword>
<dbReference type="Proteomes" id="UP000030403">
    <property type="component" value="Unassembled WGS sequence"/>
</dbReference>
<protein>
    <submittedName>
        <fullName evidence="2">Uncharacterized protein</fullName>
    </submittedName>
</protein>
<feature type="transmembrane region" description="Helical" evidence="1">
    <location>
        <begin position="6"/>
        <end position="24"/>
    </location>
</feature>
<evidence type="ECO:0000313" key="2">
    <source>
        <dbReference type="EMBL" id="KGX84155.1"/>
    </source>
</evidence>
<keyword evidence="1" id="KW-0812">Transmembrane</keyword>